<reference evidence="9 10" key="1">
    <citation type="journal article" date="2020" name="bioRxiv">
        <title>Metabolic contributions of an alphaproteobacterial endosymbiont in the apicomplexan Cardiosporidium cionae.</title>
        <authorList>
            <person name="Hunter E.S."/>
            <person name="Paight C.J."/>
            <person name="Lane C.E."/>
        </authorList>
    </citation>
    <scope>NUCLEOTIDE SEQUENCE [LARGE SCALE GENOMIC DNA]</scope>
    <source>
        <strain evidence="9">ESH_2018</strain>
    </source>
</reference>
<dbReference type="Pfam" id="PF00160">
    <property type="entry name" value="Pro_isomerase"/>
    <property type="match status" value="1"/>
</dbReference>
<keyword evidence="6" id="KW-0472">Membrane</keyword>
<dbReference type="EMBL" id="JADAQX010000008">
    <property type="protein sequence ID" value="KAF8822996.1"/>
    <property type="molecule type" value="Genomic_DNA"/>
</dbReference>
<dbReference type="PROSITE" id="PS00170">
    <property type="entry name" value="CSA_PPIASE_1"/>
    <property type="match status" value="1"/>
</dbReference>
<keyword evidence="6" id="KW-1133">Transmembrane helix</keyword>
<evidence type="ECO:0000256" key="3">
    <source>
        <dbReference type="ARBA" id="ARBA00023110"/>
    </source>
</evidence>
<evidence type="ECO:0000259" key="8">
    <source>
        <dbReference type="PROSITE" id="PS50072"/>
    </source>
</evidence>
<comment type="caution">
    <text evidence="9">The sequence shown here is derived from an EMBL/GenBank/DDBJ whole genome shotgun (WGS) entry which is preliminary data.</text>
</comment>
<dbReference type="InterPro" id="IPR002130">
    <property type="entry name" value="Cyclophilin-type_PPIase_dom"/>
</dbReference>
<dbReference type="SUPFAM" id="SSF50891">
    <property type="entry name" value="Cyclophilin-like"/>
    <property type="match status" value="1"/>
</dbReference>
<evidence type="ECO:0000256" key="4">
    <source>
        <dbReference type="ARBA" id="ARBA00023235"/>
    </source>
</evidence>
<evidence type="ECO:0000256" key="6">
    <source>
        <dbReference type="SAM" id="Phobius"/>
    </source>
</evidence>
<dbReference type="PROSITE" id="PS50072">
    <property type="entry name" value="CSA_PPIASE_2"/>
    <property type="match status" value="1"/>
</dbReference>
<keyword evidence="10" id="KW-1185">Reference proteome</keyword>
<dbReference type="InterPro" id="IPR046357">
    <property type="entry name" value="PPIase_dom_sf"/>
</dbReference>
<dbReference type="EC" id="5.2.1.8" evidence="2 5"/>
<dbReference type="GO" id="GO:0016853">
    <property type="term" value="F:isomerase activity"/>
    <property type="evidence" value="ECO:0007669"/>
    <property type="project" value="UniProtKB-KW"/>
</dbReference>
<dbReference type="PANTHER" id="PTHR11071:SF561">
    <property type="entry name" value="PEPTIDYL-PROLYL CIS-TRANS ISOMERASE D-RELATED"/>
    <property type="match status" value="1"/>
</dbReference>
<dbReference type="Gene3D" id="3.10.50.40">
    <property type="match status" value="1"/>
</dbReference>
<dbReference type="InterPro" id="IPR011990">
    <property type="entry name" value="TPR-like_helical_dom_sf"/>
</dbReference>
<keyword evidence="4 5" id="KW-0413">Isomerase</keyword>
<evidence type="ECO:0000256" key="5">
    <source>
        <dbReference type="PROSITE-ProRule" id="PRU00277"/>
    </source>
</evidence>
<feature type="domain" description="PPIase cyclophilin-type" evidence="8">
    <location>
        <begin position="375"/>
        <end position="539"/>
    </location>
</feature>
<evidence type="ECO:0000256" key="1">
    <source>
        <dbReference type="ARBA" id="ARBA00000971"/>
    </source>
</evidence>
<feature type="domain" description="PPIase FKBP-type" evidence="7">
    <location>
        <begin position="102"/>
        <end position="190"/>
    </location>
</feature>
<dbReference type="Gene3D" id="2.40.100.10">
    <property type="entry name" value="Cyclophilin-like"/>
    <property type="match status" value="1"/>
</dbReference>
<comment type="catalytic activity">
    <reaction evidence="1 5">
        <text>[protein]-peptidylproline (omega=180) = [protein]-peptidylproline (omega=0)</text>
        <dbReference type="Rhea" id="RHEA:16237"/>
        <dbReference type="Rhea" id="RHEA-COMP:10747"/>
        <dbReference type="Rhea" id="RHEA-COMP:10748"/>
        <dbReference type="ChEBI" id="CHEBI:83833"/>
        <dbReference type="ChEBI" id="CHEBI:83834"/>
        <dbReference type="EC" id="5.2.1.8"/>
    </reaction>
</comment>
<dbReference type="Pfam" id="PF00254">
    <property type="entry name" value="FKBP_C"/>
    <property type="match status" value="1"/>
</dbReference>
<dbReference type="SUPFAM" id="SSF54534">
    <property type="entry name" value="FKBP-like"/>
    <property type="match status" value="1"/>
</dbReference>
<evidence type="ECO:0000313" key="10">
    <source>
        <dbReference type="Proteomes" id="UP000823046"/>
    </source>
</evidence>
<dbReference type="InterPro" id="IPR029000">
    <property type="entry name" value="Cyclophilin-like_dom_sf"/>
</dbReference>
<evidence type="ECO:0000259" key="7">
    <source>
        <dbReference type="PROSITE" id="PS50059"/>
    </source>
</evidence>
<proteinExistence type="predicted"/>
<dbReference type="SMART" id="SM00028">
    <property type="entry name" value="TPR"/>
    <property type="match status" value="3"/>
</dbReference>
<dbReference type="InterPro" id="IPR019734">
    <property type="entry name" value="TPR_rpt"/>
</dbReference>
<sequence>MPERTIRSSLVFGARGFCKCISGKSLLLLVCMCVIFLILGNKLIIPNMEDSMDAALTQENALLSEKVSAQQQREGSVIDLSGDGKVTKRILHSGEGKTPTTGELVSIHYIGTLTNGEVFDSSRNRNSPFAFVLGKGNVIKGFDLGVASMAVGEKSVLTIDSDYGYGASGQGNVIPPRSTLIFELELLSIEAVKVDKMQMTMEEKLQAASDEKELGNNCFKKNSLATAISHYTQALEYFENVEEWPQNLKHSKDTIALSCHLNLATCYLKSELFSKSIQQATAALEINSNSLKGYYRRGVARMNFGLLESALTDLKIAVKMEPKNADIRRDYATCKQRIVEEAAREKEQYTGMFGKIGLYSDKVGKRNLAKLKKVFLDISIDEAPPQRLVITLYNDTVPKTTDNFRALCTGERGVGKLGKPLHYKDSPFHRLIPGFMIQGGDFTNENGTGGESIYGPSFNDENFKDKHTKRGLLSMANAGGNTNSSQFFITFNECSHLDGKHVVFGEITEGLEFLDILERIETAEQDVPRKSTRIVECGEL</sequence>
<protein>
    <recommendedName>
        <fullName evidence="2 5">peptidylprolyl isomerase</fullName>
        <ecNumber evidence="2 5">5.2.1.8</ecNumber>
    </recommendedName>
</protein>
<name>A0ABQ7JG61_9APIC</name>
<dbReference type="SUPFAM" id="SSF48452">
    <property type="entry name" value="TPR-like"/>
    <property type="match status" value="1"/>
</dbReference>
<accession>A0ABQ7JG61</accession>
<dbReference type="Gene3D" id="1.25.40.10">
    <property type="entry name" value="Tetratricopeptide repeat domain"/>
    <property type="match status" value="1"/>
</dbReference>
<evidence type="ECO:0000256" key="2">
    <source>
        <dbReference type="ARBA" id="ARBA00013194"/>
    </source>
</evidence>
<dbReference type="InterPro" id="IPR020892">
    <property type="entry name" value="Cyclophilin-type_PPIase_CS"/>
</dbReference>
<dbReference type="PRINTS" id="PR00153">
    <property type="entry name" value="CSAPPISMRASE"/>
</dbReference>
<evidence type="ECO:0000313" key="9">
    <source>
        <dbReference type="EMBL" id="KAF8822996.1"/>
    </source>
</evidence>
<dbReference type="PROSITE" id="PS50059">
    <property type="entry name" value="FKBP_PPIASE"/>
    <property type="match status" value="1"/>
</dbReference>
<organism evidence="9 10">
    <name type="scientific">Cardiosporidium cionae</name>
    <dbReference type="NCBI Taxonomy" id="476202"/>
    <lineage>
        <taxon>Eukaryota</taxon>
        <taxon>Sar</taxon>
        <taxon>Alveolata</taxon>
        <taxon>Apicomplexa</taxon>
        <taxon>Aconoidasida</taxon>
        <taxon>Nephromycida</taxon>
        <taxon>Cardiosporidium</taxon>
    </lineage>
</organism>
<feature type="transmembrane region" description="Helical" evidence="6">
    <location>
        <begin position="21"/>
        <end position="39"/>
    </location>
</feature>
<keyword evidence="3 5" id="KW-0697">Rotamase</keyword>
<dbReference type="Proteomes" id="UP000823046">
    <property type="component" value="Unassembled WGS sequence"/>
</dbReference>
<keyword evidence="6" id="KW-0812">Transmembrane</keyword>
<dbReference type="InterPro" id="IPR001179">
    <property type="entry name" value="PPIase_FKBP_dom"/>
</dbReference>
<dbReference type="PANTHER" id="PTHR11071">
    <property type="entry name" value="PEPTIDYL-PROLYL CIS-TRANS ISOMERASE"/>
    <property type="match status" value="1"/>
</dbReference>
<gene>
    <name evidence="9" type="ORF">IE077_001471</name>
</gene>